<dbReference type="InterPro" id="IPR045540">
    <property type="entry name" value="YegS/DAGK_C"/>
</dbReference>
<dbReference type="InterPro" id="IPR016064">
    <property type="entry name" value="NAD/diacylglycerol_kinase_sf"/>
</dbReference>
<dbReference type="Gene3D" id="3.40.50.10330">
    <property type="entry name" value="Probable inorganic polyphosphate/atp-NAD kinase, domain 1"/>
    <property type="match status" value="1"/>
</dbReference>
<feature type="domain" description="DAGKc" evidence="1">
    <location>
        <begin position="1"/>
        <end position="130"/>
    </location>
</feature>
<keyword evidence="2" id="KW-0808">Transferase</keyword>
<organism evidence="2 3">
    <name type="scientific">Flavobacterium frigidarium</name>
    <dbReference type="NCBI Taxonomy" id="99286"/>
    <lineage>
        <taxon>Bacteria</taxon>
        <taxon>Pseudomonadati</taxon>
        <taxon>Bacteroidota</taxon>
        <taxon>Flavobacteriia</taxon>
        <taxon>Flavobacteriales</taxon>
        <taxon>Flavobacteriaceae</taxon>
        <taxon>Flavobacterium</taxon>
    </lineage>
</organism>
<dbReference type="Pfam" id="PF19279">
    <property type="entry name" value="YegS_C"/>
    <property type="match status" value="1"/>
</dbReference>
<accession>A0ABV4KBZ2</accession>
<evidence type="ECO:0000259" key="1">
    <source>
        <dbReference type="PROSITE" id="PS50146"/>
    </source>
</evidence>
<dbReference type="SMART" id="SM00046">
    <property type="entry name" value="DAGKc"/>
    <property type="match status" value="1"/>
</dbReference>
<reference evidence="2 3" key="1">
    <citation type="submission" date="2023-05" db="EMBL/GenBank/DDBJ databases">
        <title>Adaptations of aquatic viruses from atmosphere-close ecosystems of the Central Arctic Ocean.</title>
        <authorList>
            <person name="Rahlff J."/>
            <person name="Holmfeldt K."/>
        </authorList>
    </citation>
    <scope>NUCLEOTIDE SEQUENCE [LARGE SCALE GENOMIC DNA]</scope>
    <source>
        <strain evidence="2 3">Arc14</strain>
    </source>
</reference>
<dbReference type="Gene3D" id="2.60.200.40">
    <property type="match status" value="1"/>
</dbReference>
<dbReference type="Proteomes" id="UP001568894">
    <property type="component" value="Unassembled WGS sequence"/>
</dbReference>
<dbReference type="PANTHER" id="PTHR30492:SF0">
    <property type="entry name" value="METHYLGLYOXAL SYNTHASE"/>
    <property type="match status" value="1"/>
</dbReference>
<dbReference type="Pfam" id="PF00781">
    <property type="entry name" value="DAGK_cat"/>
    <property type="match status" value="1"/>
</dbReference>
<comment type="caution">
    <text evidence="2">The sequence shown here is derived from an EMBL/GenBank/DDBJ whole genome shotgun (WGS) entry which is preliminary data.</text>
</comment>
<dbReference type="InterPro" id="IPR001206">
    <property type="entry name" value="Diacylglycerol_kinase_cat_dom"/>
</dbReference>
<protein>
    <submittedName>
        <fullName evidence="2">Diacylglycerol kinase family protein</fullName>
    </submittedName>
</protein>
<dbReference type="InterPro" id="IPR017438">
    <property type="entry name" value="ATP-NAD_kinase_N"/>
</dbReference>
<keyword evidence="3" id="KW-1185">Reference proteome</keyword>
<dbReference type="PROSITE" id="PS50146">
    <property type="entry name" value="DAGK"/>
    <property type="match status" value="1"/>
</dbReference>
<dbReference type="PANTHER" id="PTHR30492">
    <property type="entry name" value="METHYLGLYOXAL SYNTHASE"/>
    <property type="match status" value="1"/>
</dbReference>
<sequence length="289" mass="31371">MKKNVLLIVNPISGGVEKSEIVETTTDFVNALEMNLILYETSGKKDILHIQDLYDKFNPERVIIAGGDGTIKVVAEALENEDVIFGILPAGSANGLATDLGLPKDIEECLEIVFNDKYIAIDMIIINGTKSLHLSDLGLNAELIKNYENSAVRGKLGYALQAVTTLLEKEDPFTATIEVNGTTIECEAQMIVIANSKKYGTGVVINPSGLMDDGKFELIILKNLDLMVFGKIITGNMPIEAEDVEIITTDEAKITVNRPVSFQIDGEYCGTQSDLNISMAAAKMKVTIP</sequence>
<dbReference type="GO" id="GO:0016301">
    <property type="term" value="F:kinase activity"/>
    <property type="evidence" value="ECO:0007669"/>
    <property type="project" value="UniProtKB-KW"/>
</dbReference>
<dbReference type="SUPFAM" id="SSF111331">
    <property type="entry name" value="NAD kinase/diacylglycerol kinase-like"/>
    <property type="match status" value="1"/>
</dbReference>
<dbReference type="EMBL" id="JASMRN010000005">
    <property type="protein sequence ID" value="MEZ7515173.1"/>
    <property type="molecule type" value="Genomic_DNA"/>
</dbReference>
<gene>
    <name evidence="2" type="ORF">QO192_07750</name>
</gene>
<keyword evidence="2" id="KW-0418">Kinase</keyword>
<evidence type="ECO:0000313" key="3">
    <source>
        <dbReference type="Proteomes" id="UP001568894"/>
    </source>
</evidence>
<evidence type="ECO:0000313" key="2">
    <source>
        <dbReference type="EMBL" id="MEZ7515173.1"/>
    </source>
</evidence>
<name>A0ABV4KBZ2_9FLAO</name>
<proteinExistence type="predicted"/>
<dbReference type="InterPro" id="IPR004363">
    <property type="entry name" value="Methylgl_synth"/>
</dbReference>